<evidence type="ECO:0000256" key="4">
    <source>
        <dbReference type="ARBA" id="ARBA00022909"/>
    </source>
</evidence>
<reference evidence="11" key="1">
    <citation type="submission" date="2023-07" db="EMBL/GenBank/DDBJ databases">
        <title>Genome content predicts the carbon catabolic preferences of heterotrophic bacteria.</title>
        <authorList>
            <person name="Gralka M."/>
        </authorList>
    </citation>
    <scope>NUCLEOTIDE SEQUENCE</scope>
    <source>
        <strain evidence="11">I2M16</strain>
    </source>
</reference>
<dbReference type="SUPFAM" id="SSF56752">
    <property type="entry name" value="D-aminoacid aminotransferase-like PLP-dependent enzymes"/>
    <property type="match status" value="1"/>
</dbReference>
<evidence type="ECO:0000256" key="8">
    <source>
        <dbReference type="ARBA" id="ARBA00054027"/>
    </source>
</evidence>
<comment type="pathway">
    <text evidence="5">Cofactor biosynthesis; tetrahydrofolate biosynthesis; 4-aminobenzoate from chorismate: step 2/2.</text>
</comment>
<dbReference type="Gene3D" id="3.30.470.10">
    <property type="match status" value="1"/>
</dbReference>
<keyword evidence="3" id="KW-0663">Pyridoxal phosphate</keyword>
<comment type="function">
    <text evidence="8">Involved in the biosynthesis of p-aminobenzoate (PABA), a precursor of tetrahydrofolate. Converts 4-amino-4-deoxychorismate into 4-aminobenzoate (PABA) and pyruvate.</text>
</comment>
<dbReference type="FunFam" id="3.20.10.10:FF:000002">
    <property type="entry name" value="D-alanine aminotransferase"/>
    <property type="match status" value="1"/>
</dbReference>
<dbReference type="InterPro" id="IPR036038">
    <property type="entry name" value="Aminotransferase-like"/>
</dbReference>
<dbReference type="InterPro" id="IPR050571">
    <property type="entry name" value="Class-IV_PLP-Dep_Aminotrnsfr"/>
</dbReference>
<evidence type="ECO:0000256" key="5">
    <source>
        <dbReference type="ARBA" id="ARBA00035633"/>
    </source>
</evidence>
<dbReference type="EMBL" id="JAUOPG010000005">
    <property type="protein sequence ID" value="MDO6453791.1"/>
    <property type="molecule type" value="Genomic_DNA"/>
</dbReference>
<evidence type="ECO:0000256" key="9">
    <source>
        <dbReference type="ARBA" id="ARBA00069174"/>
    </source>
</evidence>
<dbReference type="Proteomes" id="UP001169862">
    <property type="component" value="Unassembled WGS sequence"/>
</dbReference>
<evidence type="ECO:0000256" key="1">
    <source>
        <dbReference type="ARBA" id="ARBA00001933"/>
    </source>
</evidence>
<organism evidence="11 12">
    <name type="scientific">Neptunomonas phycophila</name>
    <dbReference type="NCBI Taxonomy" id="1572645"/>
    <lineage>
        <taxon>Bacteria</taxon>
        <taxon>Pseudomonadati</taxon>
        <taxon>Pseudomonadota</taxon>
        <taxon>Gammaproteobacteria</taxon>
        <taxon>Oceanospirillales</taxon>
        <taxon>Oceanospirillaceae</taxon>
        <taxon>Neptunomonas</taxon>
    </lineage>
</organism>
<dbReference type="RefSeq" id="WP_303550114.1">
    <property type="nucleotide sequence ID" value="NZ_JAUOPG010000005.1"/>
</dbReference>
<dbReference type="PANTHER" id="PTHR42743:SF10">
    <property type="entry name" value="D-ALANINE AMINOTRANSFERASE"/>
    <property type="match status" value="1"/>
</dbReference>
<dbReference type="AlphaFoldDB" id="A0AAW7XH97"/>
<evidence type="ECO:0000313" key="11">
    <source>
        <dbReference type="EMBL" id="MDO6453791.1"/>
    </source>
</evidence>
<dbReference type="CDD" id="cd01558">
    <property type="entry name" value="D-AAT_like"/>
    <property type="match status" value="1"/>
</dbReference>
<dbReference type="Pfam" id="PF01063">
    <property type="entry name" value="Aminotran_4"/>
    <property type="match status" value="1"/>
</dbReference>
<keyword evidence="11" id="KW-0808">Transferase</keyword>
<comment type="cofactor">
    <cofactor evidence="1">
        <name>pyridoxal 5'-phosphate</name>
        <dbReference type="ChEBI" id="CHEBI:597326"/>
    </cofactor>
</comment>
<comment type="catalytic activity">
    <reaction evidence="7">
        <text>4-amino-4-deoxychorismate = 4-aminobenzoate + pyruvate + H(+)</text>
        <dbReference type="Rhea" id="RHEA:16201"/>
        <dbReference type="ChEBI" id="CHEBI:15361"/>
        <dbReference type="ChEBI" id="CHEBI:15378"/>
        <dbReference type="ChEBI" id="CHEBI:17836"/>
        <dbReference type="ChEBI" id="CHEBI:58406"/>
        <dbReference type="EC" id="4.1.3.38"/>
    </reaction>
</comment>
<dbReference type="GO" id="GO:0008652">
    <property type="term" value="P:amino acid biosynthetic process"/>
    <property type="evidence" value="ECO:0007669"/>
    <property type="project" value="UniProtKB-ARBA"/>
</dbReference>
<name>A0AAW7XH97_9GAMM</name>
<dbReference type="InterPro" id="IPR043131">
    <property type="entry name" value="BCAT-like_N"/>
</dbReference>
<dbReference type="InterPro" id="IPR043132">
    <property type="entry name" value="BCAT-like_C"/>
</dbReference>
<dbReference type="GO" id="GO:0005829">
    <property type="term" value="C:cytosol"/>
    <property type="evidence" value="ECO:0007669"/>
    <property type="project" value="TreeGrafter"/>
</dbReference>
<evidence type="ECO:0000313" key="12">
    <source>
        <dbReference type="Proteomes" id="UP001169862"/>
    </source>
</evidence>
<comment type="similarity">
    <text evidence="2">Belongs to the class-IV pyridoxal-phosphate-dependent aminotransferase family.</text>
</comment>
<dbReference type="GO" id="GO:0008483">
    <property type="term" value="F:transaminase activity"/>
    <property type="evidence" value="ECO:0007669"/>
    <property type="project" value="UniProtKB-KW"/>
</dbReference>
<keyword evidence="4" id="KW-0289">Folate biosynthesis</keyword>
<accession>A0AAW7XH97</accession>
<dbReference type="PANTHER" id="PTHR42743">
    <property type="entry name" value="AMINO-ACID AMINOTRANSFERASE"/>
    <property type="match status" value="1"/>
</dbReference>
<dbReference type="EC" id="4.1.3.38" evidence="6"/>
<protein>
    <recommendedName>
        <fullName evidence="9">Aminodeoxychorismate lyase</fullName>
        <ecNumber evidence="6">4.1.3.38</ecNumber>
    </recommendedName>
    <alternativeName>
        <fullName evidence="10">4-amino-4-deoxychorismate lyase</fullName>
    </alternativeName>
</protein>
<keyword evidence="11" id="KW-0032">Aminotransferase</keyword>
<dbReference type="GO" id="GO:0046656">
    <property type="term" value="P:folic acid biosynthetic process"/>
    <property type="evidence" value="ECO:0007669"/>
    <property type="project" value="UniProtKB-KW"/>
</dbReference>
<evidence type="ECO:0000256" key="10">
    <source>
        <dbReference type="ARBA" id="ARBA00080135"/>
    </source>
</evidence>
<sequence>MTPDIVYLNGQFLPSDQAKVSVFDRGFLFGDSVYEVIPFYQGVGFRLDEHLQRLEYSLRALRISVDIDIRGVLSTLVASNGGGNMSVYLQITRGAAEKRSHVITEGLTPTVFACCQPIRDIYTDGSQAVSGIKVIVTADLRWRRCDIKSNGLLPNILVLQQAKEHHAQEALLQRDGHLTEGASCNFFIVERGVLYTPPLDTGILSGTTRALILEIADLQGIPRQECPIDYTRLINADEVWISSSTRAIVPVLQVDDQVIGNGKKGPLWKRFFEIFTRYQHDLMTGANDESKNTP</sequence>
<evidence type="ECO:0000256" key="7">
    <source>
        <dbReference type="ARBA" id="ARBA00049529"/>
    </source>
</evidence>
<evidence type="ECO:0000256" key="3">
    <source>
        <dbReference type="ARBA" id="ARBA00022898"/>
    </source>
</evidence>
<dbReference type="GO" id="GO:0008696">
    <property type="term" value="F:4-amino-4-deoxychorismate lyase activity"/>
    <property type="evidence" value="ECO:0007669"/>
    <property type="project" value="UniProtKB-EC"/>
</dbReference>
<dbReference type="Gene3D" id="3.20.10.10">
    <property type="entry name" value="D-amino Acid Aminotransferase, subunit A, domain 2"/>
    <property type="match status" value="1"/>
</dbReference>
<evidence type="ECO:0000256" key="6">
    <source>
        <dbReference type="ARBA" id="ARBA00035676"/>
    </source>
</evidence>
<evidence type="ECO:0000256" key="2">
    <source>
        <dbReference type="ARBA" id="ARBA00009320"/>
    </source>
</evidence>
<dbReference type="InterPro" id="IPR001544">
    <property type="entry name" value="Aminotrans_IV"/>
</dbReference>
<gene>
    <name evidence="11" type="ORF">Q4490_09455</name>
</gene>
<proteinExistence type="inferred from homology"/>
<comment type="caution">
    <text evidence="11">The sequence shown here is derived from an EMBL/GenBank/DDBJ whole genome shotgun (WGS) entry which is preliminary data.</text>
</comment>